<gene>
    <name evidence="2" type="ORF">OTI717_LOCUS30648</name>
</gene>
<feature type="non-terminal residue" evidence="2">
    <location>
        <position position="1"/>
    </location>
</feature>
<protein>
    <submittedName>
        <fullName evidence="2">Uncharacterized protein</fullName>
    </submittedName>
</protein>
<evidence type="ECO:0000313" key="2">
    <source>
        <dbReference type="EMBL" id="CAF4031270.1"/>
    </source>
</evidence>
<dbReference type="Proteomes" id="UP000663823">
    <property type="component" value="Unassembled WGS sequence"/>
</dbReference>
<accession>A0A819QMK4</accession>
<sequence length="32" mass="3553">TSSSSSQTNLPYSSLPELDDIDDDCLDFMNEI</sequence>
<feature type="compositionally biased region" description="Polar residues" evidence="1">
    <location>
        <begin position="1"/>
        <end position="12"/>
    </location>
</feature>
<feature type="region of interest" description="Disordered" evidence="1">
    <location>
        <begin position="1"/>
        <end position="20"/>
    </location>
</feature>
<dbReference type="AlphaFoldDB" id="A0A819QMK4"/>
<evidence type="ECO:0000313" key="3">
    <source>
        <dbReference type="Proteomes" id="UP000663823"/>
    </source>
</evidence>
<name>A0A819QMK4_9BILA</name>
<comment type="caution">
    <text evidence="2">The sequence shown here is derived from an EMBL/GenBank/DDBJ whole genome shotgun (WGS) entry which is preliminary data.</text>
</comment>
<proteinExistence type="predicted"/>
<reference evidence="2" key="1">
    <citation type="submission" date="2021-02" db="EMBL/GenBank/DDBJ databases">
        <authorList>
            <person name="Nowell W R."/>
        </authorList>
    </citation>
    <scope>NUCLEOTIDE SEQUENCE</scope>
</reference>
<evidence type="ECO:0000256" key="1">
    <source>
        <dbReference type="SAM" id="MobiDB-lite"/>
    </source>
</evidence>
<organism evidence="2 3">
    <name type="scientific">Rotaria sordida</name>
    <dbReference type="NCBI Taxonomy" id="392033"/>
    <lineage>
        <taxon>Eukaryota</taxon>
        <taxon>Metazoa</taxon>
        <taxon>Spiralia</taxon>
        <taxon>Gnathifera</taxon>
        <taxon>Rotifera</taxon>
        <taxon>Eurotatoria</taxon>
        <taxon>Bdelloidea</taxon>
        <taxon>Philodinida</taxon>
        <taxon>Philodinidae</taxon>
        <taxon>Rotaria</taxon>
    </lineage>
</organism>
<dbReference type="EMBL" id="CAJOAX010008347">
    <property type="protein sequence ID" value="CAF4031270.1"/>
    <property type="molecule type" value="Genomic_DNA"/>
</dbReference>